<dbReference type="PANTHER" id="PTHR10924">
    <property type="entry name" value="MAJOR FACILITATOR SUPERFAMILY PROTEIN-RELATED"/>
    <property type="match status" value="1"/>
</dbReference>
<dbReference type="GO" id="GO:0022857">
    <property type="term" value="F:transmembrane transporter activity"/>
    <property type="evidence" value="ECO:0007669"/>
    <property type="project" value="InterPro"/>
</dbReference>
<reference evidence="6" key="1">
    <citation type="submission" date="2020-06" db="EMBL/GenBank/DDBJ databases">
        <title>Draft genome of Bugula neritina, a colonial animal packing powerful symbionts and potential medicines.</title>
        <authorList>
            <person name="Rayko M."/>
        </authorList>
    </citation>
    <scope>NUCLEOTIDE SEQUENCE [LARGE SCALE GENOMIC DNA]</scope>
    <source>
        <strain evidence="6">Kwan_BN1</strain>
    </source>
</reference>
<keyword evidence="3 5" id="KW-1133">Transmembrane helix</keyword>
<dbReference type="PANTHER" id="PTHR10924:SF27">
    <property type="entry name" value="SOLUTE CARRIER FAMILY 49 MEMBER 4"/>
    <property type="match status" value="1"/>
</dbReference>
<evidence type="ECO:0000256" key="1">
    <source>
        <dbReference type="ARBA" id="ARBA00004141"/>
    </source>
</evidence>
<comment type="subcellular location">
    <subcellularLocation>
        <location evidence="1">Membrane</location>
        <topology evidence="1">Multi-pass membrane protein</topology>
    </subcellularLocation>
</comment>
<keyword evidence="2 5" id="KW-0812">Transmembrane</keyword>
<proteinExistence type="predicted"/>
<evidence type="ECO:0000256" key="5">
    <source>
        <dbReference type="SAM" id="Phobius"/>
    </source>
</evidence>
<feature type="transmembrane region" description="Helical" evidence="5">
    <location>
        <begin position="137"/>
        <end position="160"/>
    </location>
</feature>
<evidence type="ECO:0000256" key="2">
    <source>
        <dbReference type="ARBA" id="ARBA00022692"/>
    </source>
</evidence>
<dbReference type="InterPro" id="IPR049680">
    <property type="entry name" value="FLVCR1-2_SLC49-like"/>
</dbReference>
<feature type="transmembrane region" description="Helical" evidence="5">
    <location>
        <begin position="81"/>
        <end position="104"/>
    </location>
</feature>
<gene>
    <name evidence="6" type="ORF">EB796_005053</name>
</gene>
<dbReference type="Pfam" id="PF07690">
    <property type="entry name" value="MFS_1"/>
    <property type="match status" value="1"/>
</dbReference>
<dbReference type="InterPro" id="IPR011701">
    <property type="entry name" value="MFS"/>
</dbReference>
<protein>
    <submittedName>
        <fullName evidence="6">Uncharacterized protein</fullName>
    </submittedName>
</protein>
<name>A0A7J7KDC3_BUGNE</name>
<dbReference type="EMBL" id="VXIV02000691">
    <property type="protein sequence ID" value="KAF6036660.1"/>
    <property type="molecule type" value="Genomic_DNA"/>
</dbReference>
<dbReference type="AlphaFoldDB" id="A0A7J7KDC3"/>
<feature type="transmembrane region" description="Helical" evidence="5">
    <location>
        <begin position="111"/>
        <end position="131"/>
    </location>
</feature>
<accession>A0A7J7KDC3</accession>
<evidence type="ECO:0000313" key="7">
    <source>
        <dbReference type="Proteomes" id="UP000593567"/>
    </source>
</evidence>
<sequence length="210" mass="23246">MKEVTKENMVNGESSELLPKSSASSIVADENKTEDEFATYKRRWWVLFVFCLCNSNQSLLWNTWSPIANTVEAAFEWPLEFAALVLAVSAFSSTIMAFPCMYIIERSNLRVGVLISAAFLVLCSACWLVSLATQQTWLLLVGSTMNGVTGAITMAAPSLVSVKWFPTSERTIATSFAALSGYVGNAMSFVTGMQYILYKSFYIVLTNCKR</sequence>
<comment type="caution">
    <text evidence="6">The sequence shown here is derived from an EMBL/GenBank/DDBJ whole genome shotgun (WGS) entry which is preliminary data.</text>
</comment>
<dbReference type="GO" id="GO:0016020">
    <property type="term" value="C:membrane"/>
    <property type="evidence" value="ECO:0007669"/>
    <property type="project" value="UniProtKB-SubCell"/>
</dbReference>
<dbReference type="Gene3D" id="1.20.1250.20">
    <property type="entry name" value="MFS general substrate transporter like domains"/>
    <property type="match status" value="1"/>
</dbReference>
<keyword evidence="4 5" id="KW-0472">Membrane</keyword>
<dbReference type="SUPFAM" id="SSF103473">
    <property type="entry name" value="MFS general substrate transporter"/>
    <property type="match status" value="1"/>
</dbReference>
<evidence type="ECO:0000256" key="4">
    <source>
        <dbReference type="ARBA" id="ARBA00023136"/>
    </source>
</evidence>
<organism evidence="6 7">
    <name type="scientific">Bugula neritina</name>
    <name type="common">Brown bryozoan</name>
    <name type="synonym">Sertularia neritina</name>
    <dbReference type="NCBI Taxonomy" id="10212"/>
    <lineage>
        <taxon>Eukaryota</taxon>
        <taxon>Metazoa</taxon>
        <taxon>Spiralia</taxon>
        <taxon>Lophotrochozoa</taxon>
        <taxon>Bryozoa</taxon>
        <taxon>Gymnolaemata</taxon>
        <taxon>Cheilostomatida</taxon>
        <taxon>Flustrina</taxon>
        <taxon>Buguloidea</taxon>
        <taxon>Bugulidae</taxon>
        <taxon>Bugula</taxon>
    </lineage>
</organism>
<dbReference type="Proteomes" id="UP000593567">
    <property type="component" value="Unassembled WGS sequence"/>
</dbReference>
<dbReference type="InterPro" id="IPR036259">
    <property type="entry name" value="MFS_trans_sf"/>
</dbReference>
<evidence type="ECO:0000256" key="3">
    <source>
        <dbReference type="ARBA" id="ARBA00022989"/>
    </source>
</evidence>
<keyword evidence="7" id="KW-1185">Reference proteome</keyword>
<dbReference type="OrthoDB" id="422206at2759"/>
<feature type="transmembrane region" description="Helical" evidence="5">
    <location>
        <begin position="44"/>
        <end position="61"/>
    </location>
</feature>
<evidence type="ECO:0000313" key="6">
    <source>
        <dbReference type="EMBL" id="KAF6036660.1"/>
    </source>
</evidence>
<feature type="transmembrane region" description="Helical" evidence="5">
    <location>
        <begin position="172"/>
        <end position="197"/>
    </location>
</feature>